<dbReference type="PANTHER" id="PTHR30003:SF0">
    <property type="entry name" value="GLYCOLATE PERMEASE GLCA-RELATED"/>
    <property type="match status" value="1"/>
</dbReference>
<dbReference type="Proteomes" id="UP000027345">
    <property type="component" value="Unassembled WGS sequence"/>
</dbReference>
<feature type="transmembrane region" description="Helical" evidence="8">
    <location>
        <begin position="12"/>
        <end position="34"/>
    </location>
</feature>
<evidence type="ECO:0000256" key="6">
    <source>
        <dbReference type="ARBA" id="ARBA00022989"/>
    </source>
</evidence>
<feature type="transmembrane region" description="Helical" evidence="8">
    <location>
        <begin position="254"/>
        <end position="273"/>
    </location>
</feature>
<name>A0A066U3F0_9PSEU</name>
<sequence length="562" mass="59451">MTWIQDYQPAGGLWISALLAALPIIMLLVSLGVLRFSAHLSAALALVTALGVALLLYRMPAALAFDSAAMGVVFGMWSVAWIAFHAVYFHNVTVATGRFDAIKRVLAGFSEDRRLQALLIAFGFGALLEGVAGGGSPIAITAAMMAALGFPPVKAVVLALLANTAPVAFGGLGNPLIVLGRLTAPIMHLKQDQATELFSAAVGRQVPALALIIPAFLVVVLAGWKRMLEVWPAVLTAGLAFAAMQFVAANYISASLVDVLAALTAMAALWILTRFWQPATVWRFDGEEATPARSLGAAQAGRGALYAWMPYLVLILAIFLSRIGTIFKHLPTWLDLTKLLHRADWVFAWPGLHNHVVQHPPITAKNAPYAATLTVDFLFSPGTVALIAALLAGFAMGGRPKLLLTTYRKTLHQMRWALATIFTILAIAFVMNYSGATQTLGLALATTGVVFPLFSAYIGWLGVFLTGSDASTNSLFGPMQVISAQQLDLNPILAGATNTSGGVMGKMISPQNLSIGATAIGQSGKEGSLLRQTFLWSLLLTAVVGVISLLQATILTAMIPSP</sequence>
<dbReference type="Pfam" id="PF02652">
    <property type="entry name" value="Lactate_perm"/>
    <property type="match status" value="1"/>
</dbReference>
<dbReference type="InterPro" id="IPR003804">
    <property type="entry name" value="Lactate_perm"/>
</dbReference>
<keyword evidence="5 8" id="KW-0812">Transmembrane</keyword>
<comment type="function">
    <text evidence="8">Uptake of L-lactate across the membrane. Can also transport D-lactate and glycolate.</text>
</comment>
<accession>A0A066U3F0</accession>
<dbReference type="PANTHER" id="PTHR30003">
    <property type="entry name" value="L-LACTATE PERMEASE"/>
    <property type="match status" value="1"/>
</dbReference>
<feature type="transmembrane region" description="Helical" evidence="8">
    <location>
        <begin position="197"/>
        <end position="223"/>
    </location>
</feature>
<dbReference type="GO" id="GO:0015129">
    <property type="term" value="F:lactate transmembrane transporter activity"/>
    <property type="evidence" value="ECO:0007669"/>
    <property type="project" value="UniProtKB-UniRule"/>
</dbReference>
<evidence type="ECO:0000256" key="2">
    <source>
        <dbReference type="ARBA" id="ARBA00010100"/>
    </source>
</evidence>
<feature type="transmembrane region" description="Helical" evidence="8">
    <location>
        <begin position="303"/>
        <end position="327"/>
    </location>
</feature>
<comment type="similarity">
    <text evidence="2 8">Belongs to the lactate permease family.</text>
</comment>
<dbReference type="EMBL" id="JMQI01000043">
    <property type="protein sequence ID" value="KDN20397.1"/>
    <property type="molecule type" value="Genomic_DNA"/>
</dbReference>
<evidence type="ECO:0000256" key="3">
    <source>
        <dbReference type="ARBA" id="ARBA00022448"/>
    </source>
</evidence>
<keyword evidence="3 8" id="KW-0813">Transport</keyword>
<keyword evidence="6 8" id="KW-1133">Transmembrane helix</keyword>
<proteinExistence type="inferred from homology"/>
<feature type="transmembrane region" description="Helical" evidence="8">
    <location>
        <begin position="69"/>
        <end position="89"/>
    </location>
</feature>
<dbReference type="GO" id="GO:0015295">
    <property type="term" value="F:solute:proton symporter activity"/>
    <property type="evidence" value="ECO:0007669"/>
    <property type="project" value="TreeGrafter"/>
</dbReference>
<dbReference type="NCBIfam" id="TIGR00795">
    <property type="entry name" value="lctP"/>
    <property type="match status" value="1"/>
</dbReference>
<dbReference type="OrthoDB" id="9761056at2"/>
<evidence type="ECO:0000256" key="5">
    <source>
        <dbReference type="ARBA" id="ARBA00022692"/>
    </source>
</evidence>
<dbReference type="GO" id="GO:0005886">
    <property type="term" value="C:plasma membrane"/>
    <property type="evidence" value="ECO:0007669"/>
    <property type="project" value="UniProtKB-SubCell"/>
</dbReference>
<keyword evidence="4 8" id="KW-1003">Cell membrane</keyword>
<evidence type="ECO:0000256" key="7">
    <source>
        <dbReference type="ARBA" id="ARBA00023136"/>
    </source>
</evidence>
<feature type="transmembrane region" description="Helical" evidence="8">
    <location>
        <begin position="440"/>
        <end position="465"/>
    </location>
</feature>
<evidence type="ECO:0000313" key="9">
    <source>
        <dbReference type="EMBL" id="KDN20397.1"/>
    </source>
</evidence>
<feature type="transmembrane region" description="Helical" evidence="8">
    <location>
        <begin position="416"/>
        <end position="434"/>
    </location>
</feature>
<reference evidence="9 10" key="1">
    <citation type="submission" date="2014-05" db="EMBL/GenBank/DDBJ databases">
        <title>Draft genome sequence of Amycolatopsis rifamycinica DSM 46095.</title>
        <authorList>
            <person name="Lal R."/>
            <person name="Saxena A."/>
            <person name="Kumari R."/>
            <person name="Mukherjee U."/>
            <person name="Singh P."/>
            <person name="Sangwan N."/>
            <person name="Mahato N.K."/>
        </authorList>
    </citation>
    <scope>NUCLEOTIDE SEQUENCE [LARGE SCALE GENOMIC DNA]</scope>
    <source>
        <strain evidence="9 10">DSM 46095</strain>
    </source>
</reference>
<evidence type="ECO:0000256" key="1">
    <source>
        <dbReference type="ARBA" id="ARBA00004651"/>
    </source>
</evidence>
<evidence type="ECO:0000256" key="4">
    <source>
        <dbReference type="ARBA" id="ARBA00022475"/>
    </source>
</evidence>
<evidence type="ECO:0000256" key="8">
    <source>
        <dbReference type="RuleBase" id="RU365092"/>
    </source>
</evidence>
<feature type="transmembrane region" description="Helical" evidence="8">
    <location>
        <begin position="230"/>
        <end position="248"/>
    </location>
</feature>
<evidence type="ECO:0000313" key="10">
    <source>
        <dbReference type="Proteomes" id="UP000027345"/>
    </source>
</evidence>
<gene>
    <name evidence="9" type="ORF">DV20_20830</name>
</gene>
<comment type="caution">
    <text evidence="9">The sequence shown here is derived from an EMBL/GenBank/DDBJ whole genome shotgun (WGS) entry which is preliminary data.</text>
</comment>
<feature type="transmembrane region" description="Helical" evidence="8">
    <location>
        <begin position="377"/>
        <end position="395"/>
    </location>
</feature>
<protein>
    <recommendedName>
        <fullName evidence="8">L-lactate permease</fullName>
    </recommendedName>
</protein>
<comment type="subcellular location">
    <subcellularLocation>
        <location evidence="1 8">Cell membrane</location>
        <topology evidence="1 8">Multi-pass membrane protein</topology>
    </subcellularLocation>
</comment>
<dbReference type="STRING" id="287986.DV20_20830"/>
<feature type="transmembrane region" description="Helical" evidence="8">
    <location>
        <begin position="40"/>
        <end position="57"/>
    </location>
</feature>
<dbReference type="eggNOG" id="COG1620">
    <property type="taxonomic scope" value="Bacteria"/>
</dbReference>
<organism evidence="9 10">
    <name type="scientific">Amycolatopsis rifamycinica</name>
    <dbReference type="NCBI Taxonomy" id="287986"/>
    <lineage>
        <taxon>Bacteria</taxon>
        <taxon>Bacillati</taxon>
        <taxon>Actinomycetota</taxon>
        <taxon>Actinomycetes</taxon>
        <taxon>Pseudonocardiales</taxon>
        <taxon>Pseudonocardiaceae</taxon>
        <taxon>Amycolatopsis</taxon>
    </lineage>
</organism>
<feature type="transmembrane region" description="Helical" evidence="8">
    <location>
        <begin position="118"/>
        <end position="143"/>
    </location>
</feature>
<keyword evidence="10" id="KW-1185">Reference proteome</keyword>
<dbReference type="RefSeq" id="WP_043782592.1">
    <property type="nucleotide sequence ID" value="NZ_JMQI01000043.1"/>
</dbReference>
<keyword evidence="7 8" id="KW-0472">Membrane</keyword>
<dbReference type="AlphaFoldDB" id="A0A066U3F0"/>
<feature type="transmembrane region" description="Helical" evidence="8">
    <location>
        <begin position="534"/>
        <end position="559"/>
    </location>
</feature>